<sequence length="273" mass="31176">MGSTWRLCFRVSSLLYQPLMRAALLSTSCIASRLSAETTIAAVGFSRRLSSHSSQELDSQRENKTECAVKQSAEETDTIGMRALKAFARMTGFYSRKNVLRRSALWIYKNTFDDIDYESFFRVCKLPDSMHSWFLVAHLHMWLVMVRLRREGEDGQFLTKQLVEMFWEDVKQRPRALGVHSSSLIAKSMRAWSGMFSGLIVAYEEGLLLSDKILAAAIWRNLIGDKEAVSLTDLETMVCYIRSQVKHMDTIDSELLLRTGRIKLLPCTLTPIT</sequence>
<evidence type="ECO:0000259" key="3">
    <source>
        <dbReference type="Pfam" id="PF03981"/>
    </source>
</evidence>
<dbReference type="InterPro" id="IPR007129">
    <property type="entry name" value="Ubiqinol_cyt_c_chaperone_CPB3"/>
</dbReference>
<gene>
    <name evidence="4" type="ORF">GBAR_LOCUS7093</name>
</gene>
<comment type="caution">
    <text evidence="4">The sequence shown here is derived from an EMBL/GenBank/DDBJ whole genome shotgun (WGS) entry which is preliminary data.</text>
</comment>
<dbReference type="GO" id="GO:0005739">
    <property type="term" value="C:mitochondrion"/>
    <property type="evidence" value="ECO:0007669"/>
    <property type="project" value="TreeGrafter"/>
</dbReference>
<keyword evidence="5" id="KW-1185">Reference proteome</keyword>
<dbReference type="AlphaFoldDB" id="A0AA35RIA0"/>
<proteinExistence type="inferred from homology"/>
<feature type="chain" id="PRO_5041420668" evidence="2">
    <location>
        <begin position="23"/>
        <end position="273"/>
    </location>
</feature>
<protein>
    <submittedName>
        <fullName evidence="4">Ubiquinol-cytochrome-c reductase complex assembly factor 1</fullName>
    </submittedName>
</protein>
<feature type="signal peptide" evidence="2">
    <location>
        <begin position="1"/>
        <end position="22"/>
    </location>
</feature>
<dbReference type="InterPro" id="IPR021150">
    <property type="entry name" value="Ubiq_cyt_c_chap"/>
</dbReference>
<dbReference type="PANTHER" id="PTHR12184:SF1">
    <property type="entry name" value="UBIQUINOL-CYTOCHROME-C REDUCTASE COMPLEX ASSEMBLY FACTOR 1"/>
    <property type="match status" value="1"/>
</dbReference>
<evidence type="ECO:0000256" key="2">
    <source>
        <dbReference type="SAM" id="SignalP"/>
    </source>
</evidence>
<evidence type="ECO:0000313" key="5">
    <source>
        <dbReference type="Proteomes" id="UP001174909"/>
    </source>
</evidence>
<evidence type="ECO:0000313" key="4">
    <source>
        <dbReference type="EMBL" id="CAI8010821.1"/>
    </source>
</evidence>
<dbReference type="EMBL" id="CASHTH010001068">
    <property type="protein sequence ID" value="CAI8010821.1"/>
    <property type="molecule type" value="Genomic_DNA"/>
</dbReference>
<feature type="domain" description="Ubiquinol-cytochrome c chaperone" evidence="3">
    <location>
        <begin position="123"/>
        <end position="260"/>
    </location>
</feature>
<reference evidence="4" key="1">
    <citation type="submission" date="2023-03" db="EMBL/GenBank/DDBJ databases">
        <authorList>
            <person name="Steffen K."/>
            <person name="Cardenas P."/>
        </authorList>
    </citation>
    <scope>NUCLEOTIDE SEQUENCE</scope>
</reference>
<dbReference type="PANTHER" id="PTHR12184">
    <property type="entry name" value="UBIQUINOL-CYTOCHROME C REDUCTASE COMPLEX ASSEMBLY FACTOR 1 FAMILY MEMBER"/>
    <property type="match status" value="1"/>
</dbReference>
<comment type="similarity">
    <text evidence="1">Belongs to the CBP3 family.</text>
</comment>
<dbReference type="Proteomes" id="UP001174909">
    <property type="component" value="Unassembled WGS sequence"/>
</dbReference>
<name>A0AA35RIA0_GEOBA</name>
<keyword evidence="2" id="KW-0732">Signal</keyword>
<accession>A0AA35RIA0</accession>
<dbReference type="GO" id="GO:0034551">
    <property type="term" value="P:mitochondrial respiratory chain complex III assembly"/>
    <property type="evidence" value="ECO:0007669"/>
    <property type="project" value="TreeGrafter"/>
</dbReference>
<evidence type="ECO:0000256" key="1">
    <source>
        <dbReference type="ARBA" id="ARBA00006407"/>
    </source>
</evidence>
<organism evidence="4 5">
    <name type="scientific">Geodia barretti</name>
    <name type="common">Barrett's horny sponge</name>
    <dbReference type="NCBI Taxonomy" id="519541"/>
    <lineage>
        <taxon>Eukaryota</taxon>
        <taxon>Metazoa</taxon>
        <taxon>Porifera</taxon>
        <taxon>Demospongiae</taxon>
        <taxon>Heteroscleromorpha</taxon>
        <taxon>Tetractinellida</taxon>
        <taxon>Astrophorina</taxon>
        <taxon>Geodiidae</taxon>
        <taxon>Geodia</taxon>
    </lineage>
</organism>
<dbReference type="Pfam" id="PF03981">
    <property type="entry name" value="Ubiq_cyt_C_chap"/>
    <property type="match status" value="1"/>
</dbReference>